<reference evidence="6" key="2">
    <citation type="journal article" date="2021" name="Sci. Rep.">
        <title>The distribution of antibiotic resistance genes in chicken gut microbiota commensals.</title>
        <authorList>
            <person name="Juricova H."/>
            <person name="Matiasovicova J."/>
            <person name="Kubasova T."/>
            <person name="Cejkova D."/>
            <person name="Rychlik I."/>
        </authorList>
    </citation>
    <scope>NUCLEOTIDE SEQUENCE</scope>
    <source>
        <strain evidence="6">An582</strain>
    </source>
</reference>
<comment type="caution">
    <text evidence="6">The sequence shown here is derived from an EMBL/GenBank/DDBJ whole genome shotgun (WGS) entry which is preliminary data.</text>
</comment>
<dbReference type="EMBL" id="JACJKS010000003">
    <property type="protein sequence ID" value="MBM6947612.1"/>
    <property type="molecule type" value="Genomic_DNA"/>
</dbReference>
<keyword evidence="3" id="KW-0238">DNA-binding</keyword>
<dbReference type="InterPro" id="IPR005119">
    <property type="entry name" value="LysR_subst-bd"/>
</dbReference>
<name>A0A938XCC7_9CLOT</name>
<reference evidence="6" key="1">
    <citation type="submission" date="2020-08" db="EMBL/GenBank/DDBJ databases">
        <authorList>
            <person name="Cejkova D."/>
            <person name="Kubasova T."/>
            <person name="Jahodarova E."/>
            <person name="Rychlik I."/>
        </authorList>
    </citation>
    <scope>NUCLEOTIDE SEQUENCE</scope>
    <source>
        <strain evidence="6">An582</strain>
    </source>
</reference>
<dbReference type="RefSeq" id="WP_204905663.1">
    <property type="nucleotide sequence ID" value="NZ_JACJKS010000003.1"/>
</dbReference>
<dbReference type="AlphaFoldDB" id="A0A938XCC7"/>
<proteinExistence type="inferred from homology"/>
<dbReference type="GO" id="GO:0003677">
    <property type="term" value="F:DNA binding"/>
    <property type="evidence" value="ECO:0007669"/>
    <property type="project" value="UniProtKB-KW"/>
</dbReference>
<dbReference type="InterPro" id="IPR036388">
    <property type="entry name" value="WH-like_DNA-bd_sf"/>
</dbReference>
<comment type="similarity">
    <text evidence="1">Belongs to the LysR transcriptional regulatory family.</text>
</comment>
<dbReference type="GO" id="GO:0003700">
    <property type="term" value="F:DNA-binding transcription factor activity"/>
    <property type="evidence" value="ECO:0007669"/>
    <property type="project" value="InterPro"/>
</dbReference>
<evidence type="ECO:0000256" key="3">
    <source>
        <dbReference type="ARBA" id="ARBA00023125"/>
    </source>
</evidence>
<evidence type="ECO:0000256" key="1">
    <source>
        <dbReference type="ARBA" id="ARBA00009437"/>
    </source>
</evidence>
<dbReference type="PANTHER" id="PTHR30346">
    <property type="entry name" value="TRANSCRIPTIONAL DUAL REGULATOR HCAR-RELATED"/>
    <property type="match status" value="1"/>
</dbReference>
<dbReference type="InterPro" id="IPR000847">
    <property type="entry name" value="LysR_HTH_N"/>
</dbReference>
<evidence type="ECO:0000313" key="7">
    <source>
        <dbReference type="Proteomes" id="UP000705508"/>
    </source>
</evidence>
<dbReference type="Gene3D" id="3.40.190.290">
    <property type="match status" value="1"/>
</dbReference>
<keyword evidence="2" id="KW-0805">Transcription regulation</keyword>
<dbReference type="Pfam" id="PF00126">
    <property type="entry name" value="HTH_1"/>
    <property type="match status" value="1"/>
</dbReference>
<dbReference type="CDD" id="cd08434">
    <property type="entry name" value="PBP2_GltC_like"/>
    <property type="match status" value="1"/>
</dbReference>
<feature type="domain" description="HTH lysR-type" evidence="5">
    <location>
        <begin position="1"/>
        <end position="58"/>
    </location>
</feature>
<evidence type="ECO:0000259" key="5">
    <source>
        <dbReference type="PROSITE" id="PS50931"/>
    </source>
</evidence>
<dbReference type="SUPFAM" id="SSF53850">
    <property type="entry name" value="Periplasmic binding protein-like II"/>
    <property type="match status" value="1"/>
</dbReference>
<organism evidence="6 7">
    <name type="scientific">Mordavella massiliensis</name>
    <dbReference type="NCBI Taxonomy" id="1871024"/>
    <lineage>
        <taxon>Bacteria</taxon>
        <taxon>Bacillati</taxon>
        <taxon>Bacillota</taxon>
        <taxon>Clostridia</taxon>
        <taxon>Eubacteriales</taxon>
        <taxon>Clostridiaceae</taxon>
        <taxon>Mordavella</taxon>
    </lineage>
</organism>
<evidence type="ECO:0000313" key="6">
    <source>
        <dbReference type="EMBL" id="MBM6947612.1"/>
    </source>
</evidence>
<dbReference type="Gene3D" id="1.10.10.10">
    <property type="entry name" value="Winged helix-like DNA-binding domain superfamily/Winged helix DNA-binding domain"/>
    <property type="match status" value="1"/>
</dbReference>
<accession>A0A938XCC7</accession>
<dbReference type="PROSITE" id="PS50931">
    <property type="entry name" value="HTH_LYSR"/>
    <property type="match status" value="1"/>
</dbReference>
<keyword evidence="4" id="KW-0804">Transcription</keyword>
<dbReference type="SUPFAM" id="SSF46785">
    <property type="entry name" value="Winged helix' DNA-binding domain"/>
    <property type="match status" value="1"/>
</dbReference>
<evidence type="ECO:0000256" key="4">
    <source>
        <dbReference type="ARBA" id="ARBA00023163"/>
    </source>
</evidence>
<protein>
    <submittedName>
        <fullName evidence="6">LysR family transcriptional regulator</fullName>
    </submittedName>
</protein>
<dbReference type="Proteomes" id="UP000705508">
    <property type="component" value="Unassembled WGS sequence"/>
</dbReference>
<dbReference type="GO" id="GO:0032993">
    <property type="term" value="C:protein-DNA complex"/>
    <property type="evidence" value="ECO:0007669"/>
    <property type="project" value="TreeGrafter"/>
</dbReference>
<sequence length="295" mass="33262">MNLYHLRYFVTLAHLEHYTKAAELLSITQPSLSHAISSLEKELGVKLFEKEGRNVVLTKCGQVFLEDVQQALSILDSSVSKLQMTGSGEGQIDIAVLRTLSTQFVPGLVRDYLKEHPRQNIEFRFHNSTGLTPDMIEGLKSRKYDIAFCSKMENEPTVEFIPVAKEELVLIVPNGHPLCAREEIDLSETLPYPQIAFSRRSGLRPIIDRLFHGCGGQPEIAYEVEEDQAVAGLVAAGFGIAVVPHMALLQYMPVQIIRIANPTWERKFYMCTLKDVYQAPAINDFKEFVKQHSMV</sequence>
<dbReference type="PRINTS" id="PR00039">
    <property type="entry name" value="HTHLYSR"/>
</dbReference>
<dbReference type="FunFam" id="1.10.10.10:FF:000001">
    <property type="entry name" value="LysR family transcriptional regulator"/>
    <property type="match status" value="1"/>
</dbReference>
<gene>
    <name evidence="6" type="ORF">H6A20_02900</name>
</gene>
<dbReference type="Pfam" id="PF03466">
    <property type="entry name" value="LysR_substrate"/>
    <property type="match status" value="1"/>
</dbReference>
<dbReference type="InterPro" id="IPR036390">
    <property type="entry name" value="WH_DNA-bd_sf"/>
</dbReference>
<evidence type="ECO:0000256" key="2">
    <source>
        <dbReference type="ARBA" id="ARBA00023015"/>
    </source>
</evidence>
<dbReference type="PANTHER" id="PTHR30346:SF28">
    <property type="entry name" value="HTH-TYPE TRANSCRIPTIONAL REGULATOR CYNR"/>
    <property type="match status" value="1"/>
</dbReference>